<organism evidence="2 3">
    <name type="scientific">Mucuna pruriens</name>
    <name type="common">Velvet bean</name>
    <name type="synonym">Dolichos pruriens</name>
    <dbReference type="NCBI Taxonomy" id="157652"/>
    <lineage>
        <taxon>Eukaryota</taxon>
        <taxon>Viridiplantae</taxon>
        <taxon>Streptophyta</taxon>
        <taxon>Embryophyta</taxon>
        <taxon>Tracheophyta</taxon>
        <taxon>Spermatophyta</taxon>
        <taxon>Magnoliopsida</taxon>
        <taxon>eudicotyledons</taxon>
        <taxon>Gunneridae</taxon>
        <taxon>Pentapetalae</taxon>
        <taxon>rosids</taxon>
        <taxon>fabids</taxon>
        <taxon>Fabales</taxon>
        <taxon>Fabaceae</taxon>
        <taxon>Papilionoideae</taxon>
        <taxon>50 kb inversion clade</taxon>
        <taxon>NPAAA clade</taxon>
        <taxon>indigoferoid/millettioid clade</taxon>
        <taxon>Phaseoleae</taxon>
        <taxon>Mucuna</taxon>
    </lineage>
</organism>
<dbReference type="PANTHER" id="PTHR35046:SF9">
    <property type="entry name" value="RNA-DIRECTED DNA POLYMERASE"/>
    <property type="match status" value="1"/>
</dbReference>
<dbReference type="OrthoDB" id="1747743at2759"/>
<sequence length="234" mass="26158">MAVSKQVFMVVTLGKYSDEILCDVVPTEATYILLGRSLQFHRQKIHDGVTNRFSFVHKGQKVTIKILSPRKGERMKRTKRKRESKKDPKKRKKKKIGAEHLKEKNGTESPKEKRAQQVSDVVNAFGSENPAQEVYGFHCPNALIPHQGSWVLVPTNNIDYVDGITFNVIGGSSIYIFDPGGSGASLLMGNSNTNWGRHEEYGKGAKHTEAQGERFASLATLTLGHCLKFIGRIY</sequence>
<feature type="compositionally biased region" description="Basic residues" evidence="1">
    <location>
        <begin position="73"/>
        <end position="95"/>
    </location>
</feature>
<evidence type="ECO:0000256" key="1">
    <source>
        <dbReference type="SAM" id="MobiDB-lite"/>
    </source>
</evidence>
<reference evidence="2" key="1">
    <citation type="submission" date="2018-05" db="EMBL/GenBank/DDBJ databases">
        <title>Draft genome of Mucuna pruriens seed.</title>
        <authorList>
            <person name="Nnadi N.E."/>
            <person name="Vos R."/>
            <person name="Hasami M.H."/>
            <person name="Devisetty U.K."/>
            <person name="Aguiy J.C."/>
        </authorList>
    </citation>
    <scope>NUCLEOTIDE SEQUENCE [LARGE SCALE GENOMIC DNA]</scope>
    <source>
        <strain evidence="2">JCA_2017</strain>
    </source>
</reference>
<protein>
    <submittedName>
        <fullName evidence="2">Uncharacterized protein</fullName>
    </submittedName>
</protein>
<keyword evidence="3" id="KW-1185">Reference proteome</keyword>
<dbReference type="Proteomes" id="UP000257109">
    <property type="component" value="Unassembled WGS sequence"/>
</dbReference>
<evidence type="ECO:0000313" key="3">
    <source>
        <dbReference type="Proteomes" id="UP000257109"/>
    </source>
</evidence>
<feature type="compositionally biased region" description="Basic and acidic residues" evidence="1">
    <location>
        <begin position="96"/>
        <end position="115"/>
    </location>
</feature>
<evidence type="ECO:0000313" key="2">
    <source>
        <dbReference type="EMBL" id="RDX96618.1"/>
    </source>
</evidence>
<feature type="region of interest" description="Disordered" evidence="1">
    <location>
        <begin position="68"/>
        <end position="117"/>
    </location>
</feature>
<name>A0A371H1D0_MUCPR</name>
<gene>
    <name evidence="2" type="ORF">CR513_20695</name>
</gene>
<proteinExistence type="predicted"/>
<dbReference type="PANTHER" id="PTHR35046">
    <property type="entry name" value="ZINC KNUCKLE (CCHC-TYPE) FAMILY PROTEIN"/>
    <property type="match status" value="1"/>
</dbReference>
<feature type="non-terminal residue" evidence="2">
    <location>
        <position position="1"/>
    </location>
</feature>
<comment type="caution">
    <text evidence="2">The sequence shown here is derived from an EMBL/GenBank/DDBJ whole genome shotgun (WGS) entry which is preliminary data.</text>
</comment>
<dbReference type="EMBL" id="QJKJ01003848">
    <property type="protein sequence ID" value="RDX96618.1"/>
    <property type="molecule type" value="Genomic_DNA"/>
</dbReference>
<accession>A0A371H1D0</accession>
<dbReference type="AlphaFoldDB" id="A0A371H1D0"/>